<feature type="binding site" evidence="10">
    <location>
        <begin position="187"/>
        <end position="189"/>
    </location>
    <ligand>
        <name>FAD</name>
        <dbReference type="ChEBI" id="CHEBI:57692"/>
    </ligand>
</feature>
<dbReference type="UniPathway" id="UPA00261">
    <property type="reaction ID" value="UER00373"/>
</dbReference>
<evidence type="ECO:0000256" key="7">
    <source>
        <dbReference type="ARBA" id="ARBA00023062"/>
    </source>
</evidence>
<dbReference type="OrthoDB" id="9773461at2"/>
<dbReference type="SUPFAM" id="SSF51730">
    <property type="entry name" value="FAD-linked oxidoreductase"/>
    <property type="match status" value="1"/>
</dbReference>
<dbReference type="PIRSF" id="PIRSF000196">
    <property type="entry name" value="Pro_dehydrog"/>
    <property type="match status" value="1"/>
</dbReference>
<keyword evidence="5 10" id="KW-0274">FAD</keyword>
<evidence type="ECO:0000256" key="3">
    <source>
        <dbReference type="ARBA" id="ARBA00022630"/>
    </source>
</evidence>
<evidence type="ECO:0000256" key="10">
    <source>
        <dbReference type="PIRSR" id="PIRSR000196-2"/>
    </source>
</evidence>
<feature type="domain" description="Proline dehydrogenase" evidence="11">
    <location>
        <begin position="42"/>
        <end position="300"/>
    </location>
</feature>
<proteinExistence type="predicted"/>
<dbReference type="Pfam" id="PF01619">
    <property type="entry name" value="Pro_dh"/>
    <property type="match status" value="1"/>
</dbReference>
<organism evidence="12 13">
    <name type="scientific">Nocardioides cavernaquae</name>
    <dbReference type="NCBI Taxonomy" id="2321396"/>
    <lineage>
        <taxon>Bacteria</taxon>
        <taxon>Bacillati</taxon>
        <taxon>Actinomycetota</taxon>
        <taxon>Actinomycetes</taxon>
        <taxon>Propionibacteriales</taxon>
        <taxon>Nocardioidaceae</taxon>
        <taxon>Nocardioides</taxon>
    </lineage>
</organism>
<feature type="binding site" evidence="9">
    <location>
        <position position="288"/>
    </location>
    <ligand>
        <name>substrate</name>
    </ligand>
</feature>
<sequence length="308" mass="34116">MLRQPMLLLAKSQAVKRLVTTVPVTRAVVARYVPGENTEEAVETAAALIAEGMNVSLDFLGEDTLQEAQADATVAEYLRLLHALAGRGLTASAEVSVKLTAIGLRLPNGDKIALENARTICQAARDVGTDVTIDMEDHTVTDATLDVLHELRREFPETGGVLQAYLHRTEQDCHDLAGTGSRIRLCKGAYDEPADVAWRDRHEIDLSYVRCLKVLLAGDGYPMIASHDPRMIAIAQRIADDHGRGPGGHEFQMLYGIRPEEQRRLAAAGESVRVYLPYGQEWWGYLTRRLAERPANLSFFVRSLMSRR</sequence>
<dbReference type="GO" id="GO:0010133">
    <property type="term" value="P:L-proline catabolic process to L-glutamate"/>
    <property type="evidence" value="ECO:0007669"/>
    <property type="project" value="UniProtKB-UniPathway"/>
</dbReference>
<dbReference type="PANTHER" id="PTHR13914">
    <property type="entry name" value="PROLINE OXIDASE"/>
    <property type="match status" value="1"/>
</dbReference>
<dbReference type="GO" id="GO:0004657">
    <property type="term" value="F:proline dehydrogenase activity"/>
    <property type="evidence" value="ECO:0007669"/>
    <property type="project" value="UniProtKB-EC"/>
</dbReference>
<evidence type="ECO:0000256" key="2">
    <source>
        <dbReference type="ARBA" id="ARBA00012695"/>
    </source>
</evidence>
<comment type="caution">
    <text evidence="12">The sequence shown here is derived from an EMBL/GenBank/DDBJ whole genome shotgun (WGS) entry which is preliminary data.</text>
</comment>
<evidence type="ECO:0000256" key="6">
    <source>
        <dbReference type="ARBA" id="ARBA00023002"/>
    </source>
</evidence>
<reference evidence="13" key="1">
    <citation type="submission" date="2018-09" db="EMBL/GenBank/DDBJ databases">
        <authorList>
            <person name="Zhu H."/>
        </authorList>
    </citation>
    <scope>NUCLEOTIDE SEQUENCE [LARGE SCALE GENOMIC DNA]</scope>
    <source>
        <strain evidence="13">K1W22B-1</strain>
    </source>
</reference>
<feature type="binding site" evidence="10">
    <location>
        <position position="163"/>
    </location>
    <ligand>
        <name>FAD</name>
        <dbReference type="ChEBI" id="CHEBI:57692"/>
    </ligand>
</feature>
<feature type="binding site" evidence="9">
    <location>
        <position position="98"/>
    </location>
    <ligand>
        <name>substrate</name>
    </ligand>
</feature>
<dbReference type="EMBL" id="QYRP01000002">
    <property type="protein sequence ID" value="RJS47838.1"/>
    <property type="molecule type" value="Genomic_DNA"/>
</dbReference>
<evidence type="ECO:0000256" key="8">
    <source>
        <dbReference type="ARBA" id="ARBA00048779"/>
    </source>
</evidence>
<dbReference type="EC" id="1.5.5.2" evidence="2"/>
<keyword evidence="4 10" id="KW-0547">Nucleotide-binding</keyword>
<gene>
    <name evidence="12" type="ORF">D4739_07655</name>
</gene>
<evidence type="ECO:0000256" key="9">
    <source>
        <dbReference type="PIRSR" id="PIRSR000196-1"/>
    </source>
</evidence>
<feature type="binding site" evidence="9">
    <location>
        <position position="289"/>
    </location>
    <ligand>
        <name>substrate</name>
    </ligand>
</feature>
<keyword evidence="6" id="KW-0560">Oxidoreductase</keyword>
<dbReference type="Proteomes" id="UP000276542">
    <property type="component" value="Unassembled WGS sequence"/>
</dbReference>
<dbReference type="GO" id="GO:0000166">
    <property type="term" value="F:nucleotide binding"/>
    <property type="evidence" value="ECO:0007669"/>
    <property type="project" value="UniProtKB-KW"/>
</dbReference>
<accession>A0A3A5HD86</accession>
<keyword evidence="13" id="KW-1185">Reference proteome</keyword>
<name>A0A3A5HD86_9ACTN</name>
<dbReference type="InterPro" id="IPR029041">
    <property type="entry name" value="FAD-linked_oxidoreductase-like"/>
</dbReference>
<comment type="cofactor">
    <cofactor evidence="10">
        <name>FAD</name>
        <dbReference type="ChEBI" id="CHEBI:57692"/>
    </cofactor>
    <text evidence="10">Binds 1 FAD per subunit.</text>
</comment>
<comment type="pathway">
    <text evidence="1">Amino-acid degradation; L-proline degradation into L-glutamate; L-glutamate from L-proline: step 1/2.</text>
</comment>
<protein>
    <recommendedName>
        <fullName evidence="2">proline dehydrogenase</fullName>
        <ecNumber evidence="2">1.5.5.2</ecNumber>
    </recommendedName>
</protein>
<feature type="binding site" evidence="10">
    <location>
        <begin position="226"/>
        <end position="227"/>
    </location>
    <ligand>
        <name>FAD</name>
        <dbReference type="ChEBI" id="CHEBI:57692"/>
    </ligand>
</feature>
<dbReference type="Gene3D" id="3.20.20.220">
    <property type="match status" value="1"/>
</dbReference>
<evidence type="ECO:0000313" key="13">
    <source>
        <dbReference type="Proteomes" id="UP000276542"/>
    </source>
</evidence>
<dbReference type="AlphaFoldDB" id="A0A3A5HD86"/>
<dbReference type="InterPro" id="IPR002872">
    <property type="entry name" value="Proline_DH_dom"/>
</dbReference>
<dbReference type="InterPro" id="IPR015659">
    <property type="entry name" value="Proline_oxidase"/>
</dbReference>
<keyword evidence="3" id="KW-0285">Flavoprotein</keyword>
<evidence type="ECO:0000313" key="12">
    <source>
        <dbReference type="EMBL" id="RJS47838.1"/>
    </source>
</evidence>
<dbReference type="PANTHER" id="PTHR13914:SF0">
    <property type="entry name" value="PROLINE DEHYDROGENASE 1, MITOCHONDRIAL"/>
    <property type="match status" value="1"/>
</dbReference>
<comment type="catalytic activity">
    <reaction evidence="8">
        <text>L-proline + a quinone = (S)-1-pyrroline-5-carboxylate + a quinol + H(+)</text>
        <dbReference type="Rhea" id="RHEA:23784"/>
        <dbReference type="ChEBI" id="CHEBI:15378"/>
        <dbReference type="ChEBI" id="CHEBI:17388"/>
        <dbReference type="ChEBI" id="CHEBI:24646"/>
        <dbReference type="ChEBI" id="CHEBI:60039"/>
        <dbReference type="ChEBI" id="CHEBI:132124"/>
        <dbReference type="EC" id="1.5.5.2"/>
    </reaction>
</comment>
<keyword evidence="7" id="KW-0642">Proline metabolism</keyword>
<evidence type="ECO:0000256" key="1">
    <source>
        <dbReference type="ARBA" id="ARBA00004739"/>
    </source>
</evidence>
<evidence type="ECO:0000259" key="11">
    <source>
        <dbReference type="Pfam" id="PF01619"/>
    </source>
</evidence>
<feature type="binding site" evidence="10">
    <location>
        <position position="135"/>
    </location>
    <ligand>
        <name>FAD</name>
        <dbReference type="ChEBI" id="CHEBI:57692"/>
    </ligand>
</feature>
<evidence type="ECO:0000256" key="4">
    <source>
        <dbReference type="ARBA" id="ARBA00022741"/>
    </source>
</evidence>
<dbReference type="InterPro" id="IPR008219">
    <property type="entry name" value="PRODH_bac_arc"/>
</dbReference>
<evidence type="ECO:0000256" key="5">
    <source>
        <dbReference type="ARBA" id="ARBA00022827"/>
    </source>
</evidence>